<name>A0A0D9QMN5_PLAFR</name>
<feature type="compositionally biased region" description="Polar residues" evidence="2">
    <location>
        <begin position="905"/>
        <end position="920"/>
    </location>
</feature>
<evidence type="ECO:0000256" key="1">
    <source>
        <dbReference type="SAM" id="Coils"/>
    </source>
</evidence>
<keyword evidence="4" id="KW-1185">Reference proteome</keyword>
<dbReference type="EMBL" id="KQ001662">
    <property type="protein sequence ID" value="KJP88345.1"/>
    <property type="molecule type" value="Genomic_DNA"/>
</dbReference>
<organism evidence="3 4">
    <name type="scientific">Plasmodium fragile</name>
    <dbReference type="NCBI Taxonomy" id="5857"/>
    <lineage>
        <taxon>Eukaryota</taxon>
        <taxon>Sar</taxon>
        <taxon>Alveolata</taxon>
        <taxon>Apicomplexa</taxon>
        <taxon>Aconoidasida</taxon>
        <taxon>Haemosporida</taxon>
        <taxon>Plasmodiidae</taxon>
        <taxon>Plasmodium</taxon>
        <taxon>Plasmodium (Plasmodium)</taxon>
    </lineage>
</organism>
<dbReference type="AlphaFoldDB" id="A0A0D9QMN5"/>
<feature type="compositionally biased region" description="Low complexity" evidence="2">
    <location>
        <begin position="583"/>
        <end position="592"/>
    </location>
</feature>
<keyword evidence="1" id="KW-0175">Coiled coil</keyword>
<feature type="compositionally biased region" description="Polar residues" evidence="2">
    <location>
        <begin position="116"/>
        <end position="131"/>
    </location>
</feature>
<accession>A0A0D9QMN5</accession>
<dbReference type="VEuPathDB" id="PlasmoDB:AK88_01961"/>
<protein>
    <submittedName>
        <fullName evidence="3">Uncharacterized protein</fullName>
    </submittedName>
</protein>
<evidence type="ECO:0000313" key="4">
    <source>
        <dbReference type="Proteomes" id="UP000054561"/>
    </source>
</evidence>
<feature type="region of interest" description="Disordered" evidence="2">
    <location>
        <begin position="108"/>
        <end position="131"/>
    </location>
</feature>
<feature type="region of interest" description="Disordered" evidence="2">
    <location>
        <begin position="1"/>
        <end position="43"/>
    </location>
</feature>
<feature type="coiled-coil region" evidence="1">
    <location>
        <begin position="645"/>
        <end position="740"/>
    </location>
</feature>
<feature type="region of interest" description="Disordered" evidence="2">
    <location>
        <begin position="535"/>
        <end position="608"/>
    </location>
</feature>
<feature type="compositionally biased region" description="Basic and acidic residues" evidence="2">
    <location>
        <begin position="593"/>
        <end position="608"/>
    </location>
</feature>
<gene>
    <name evidence="3" type="ORF">AK88_01961</name>
</gene>
<evidence type="ECO:0000256" key="2">
    <source>
        <dbReference type="SAM" id="MobiDB-lite"/>
    </source>
</evidence>
<dbReference type="GeneID" id="24267275"/>
<dbReference type="OrthoDB" id="372864at2759"/>
<dbReference type="OMA" id="CEMDNIN"/>
<sequence>MSMFKGMLIKSSERSTKGKNPNAGKGSAAQEAQLMRGSSTLSSKRGEAYLDLEDLAPSYCSSVAGTDKGGNHLQGEEAVTLPLHGDKDEDGSFESPNGFYKIAQSGNAPRCGSYERGSNNNGSANGVKRSSCSYPNWSNSRNEYSSEPYKGYLEYTERDVIKRTDGAISPEGGMHHIENYPQQIINPLSDLLTLMSDFFMPNTKQWNKHKMKKILDELTQNKIHQDVLIALYYFTYEAYANRVLLNLKEEYNCDLLIHKILGKVHKIRKKRKKCKEQEKVLIINEKLDTADEMQKQIFTYNLELTNIENYITDLFRKKKQVHCCNIFLKTYVKNILRLIIRNICTNKKEEKQKKKKFFDEKKNELCMWKKKITQKEEDIKAEEENIKERERNVEESKEELNKAMQVISSTYEKQLHEVDEEIDSLDRNIKELEEMITIKKSQKEEAIRSKRKLEKERETEMKTLVQKQSDLNTSINFIKNTTSLMEEKKKLVEDEKEKTKKAITHLKEAYQTCCQRKAQTNRLLSNLKNVVRNLSNSDEESENVCEGNSGRKSLGNYSEVADGKDSSPASDENAHTNNATNTQGQGQQQGQQQEKEHEKEQEQPRQHLDTSKLLKKIFILKKNIFQVEKNMNSIKGKKKKLTIDISQFNCEMDNINIKKENLKNKKKILLKNKMLSEIKNTINELEKLDETEDVILKQLEEAKAELSLLRKDHLRMKEQKEELKRRLFRQEKKLLKWEIRHVRGGLNHDEGADNVVTSPPAEEVVSVPVDMANGEAGDVVTSLEEELNQEEAFPFSEESEQSEGGESIVSFSEMLNQLDRISTHGEDEDDQNISSDQGGSTQEEEDTSQSEGEEVDRGGDAGTSQAECPLPSDEEKSGPSEDNSDSGGYGDHAQVVADVMPNGREANTSDSCPPMNSQSRDPLKRLEKLKQEESCTFERMLEKYKTICSVSESVDHLMLEKEVRHIYKDIIREQTIFKNKKLLTLRNRKRVLKRYYHYVSDNSEEEDLNG</sequence>
<dbReference type="Proteomes" id="UP000054561">
    <property type="component" value="Unassembled WGS sequence"/>
</dbReference>
<feature type="region of interest" description="Disordered" evidence="2">
    <location>
        <begin position="823"/>
        <end position="892"/>
    </location>
</feature>
<feature type="region of interest" description="Disordered" evidence="2">
    <location>
        <begin position="903"/>
        <end position="922"/>
    </location>
</feature>
<dbReference type="RefSeq" id="XP_012335019.1">
    <property type="nucleotide sequence ID" value="XM_012479596.1"/>
</dbReference>
<feature type="compositionally biased region" description="Polar residues" evidence="2">
    <location>
        <begin position="567"/>
        <end position="582"/>
    </location>
</feature>
<evidence type="ECO:0000313" key="3">
    <source>
        <dbReference type="EMBL" id="KJP88345.1"/>
    </source>
</evidence>
<proteinExistence type="predicted"/>
<feature type="compositionally biased region" description="Acidic residues" evidence="2">
    <location>
        <begin position="842"/>
        <end position="854"/>
    </location>
</feature>
<feature type="region of interest" description="Disordered" evidence="2">
    <location>
        <begin position="784"/>
        <end position="806"/>
    </location>
</feature>
<reference evidence="3 4" key="1">
    <citation type="submission" date="2014-03" db="EMBL/GenBank/DDBJ databases">
        <title>The Genome Sequence of Plasmodium fragile nilgiri.</title>
        <authorList>
            <consortium name="The Broad Institute Genomics Platform"/>
            <consortium name="The Broad Institute Genome Sequencing Center for Infectious Disease"/>
            <person name="Neafsey D."/>
            <person name="Duraisingh M."/>
            <person name="Young S.K."/>
            <person name="Zeng Q."/>
            <person name="Gargeya S."/>
            <person name="Abouelleil A."/>
            <person name="Alvarado L."/>
            <person name="Chapman S.B."/>
            <person name="Gainer-Dewar J."/>
            <person name="Goldberg J."/>
            <person name="Griggs A."/>
            <person name="Gujja S."/>
            <person name="Hansen M."/>
            <person name="Howarth C."/>
            <person name="Imamovic A."/>
            <person name="Larimer J."/>
            <person name="Pearson M."/>
            <person name="Poon T.W."/>
            <person name="Priest M."/>
            <person name="Roberts A."/>
            <person name="Saif S."/>
            <person name="Shea T."/>
            <person name="Sykes S."/>
            <person name="Wortman J."/>
            <person name="Nusbaum C."/>
            <person name="Birren B."/>
        </authorList>
    </citation>
    <scope>NUCLEOTIDE SEQUENCE [LARGE SCALE GENOMIC DNA]</scope>
    <source>
        <strain evidence="4">nilgiri</strain>
    </source>
</reference>